<dbReference type="EMBL" id="BSXT01000690">
    <property type="protein sequence ID" value="GMF32490.1"/>
    <property type="molecule type" value="Genomic_DNA"/>
</dbReference>
<gene>
    <name evidence="2" type="ORF">Pfra01_000775700</name>
</gene>
<sequence length="197" mass="22110">MAPFVLNGRWKNSPMSSSYPTGYRFYPVVHVSRLKPVREDNRRPTADSVDGLGEDGRFDFDEELLPKVSWETRQATMSMSSRLLSTIDGQSRPAPDETSANSALSSGATMTQLRNQYRIYCAEDCYSTISSSASARTVSRWFRLPTKVSNHARYPSVMGIGHRAWEKATVPHDALGEGGHRPSPRVLRLCQQMRVLI</sequence>
<protein>
    <submittedName>
        <fullName evidence="2">Unnamed protein product</fullName>
    </submittedName>
</protein>
<name>A0A9W7CIW2_9STRA</name>
<evidence type="ECO:0000313" key="2">
    <source>
        <dbReference type="EMBL" id="GMF32490.1"/>
    </source>
</evidence>
<feature type="region of interest" description="Disordered" evidence="1">
    <location>
        <begin position="87"/>
        <end position="107"/>
    </location>
</feature>
<feature type="compositionally biased region" description="Polar residues" evidence="1">
    <location>
        <begin position="98"/>
        <end position="107"/>
    </location>
</feature>
<reference evidence="2" key="1">
    <citation type="submission" date="2023-04" db="EMBL/GenBank/DDBJ databases">
        <title>Phytophthora fragariaefolia NBRC 109709.</title>
        <authorList>
            <person name="Ichikawa N."/>
            <person name="Sato H."/>
            <person name="Tonouchi N."/>
        </authorList>
    </citation>
    <scope>NUCLEOTIDE SEQUENCE</scope>
    <source>
        <strain evidence="2">NBRC 109709</strain>
    </source>
</reference>
<evidence type="ECO:0000313" key="3">
    <source>
        <dbReference type="Proteomes" id="UP001165121"/>
    </source>
</evidence>
<proteinExistence type="predicted"/>
<dbReference type="Proteomes" id="UP001165121">
    <property type="component" value="Unassembled WGS sequence"/>
</dbReference>
<dbReference type="AlphaFoldDB" id="A0A9W7CIW2"/>
<accession>A0A9W7CIW2</accession>
<organism evidence="2 3">
    <name type="scientific">Phytophthora fragariaefolia</name>
    <dbReference type="NCBI Taxonomy" id="1490495"/>
    <lineage>
        <taxon>Eukaryota</taxon>
        <taxon>Sar</taxon>
        <taxon>Stramenopiles</taxon>
        <taxon>Oomycota</taxon>
        <taxon>Peronosporomycetes</taxon>
        <taxon>Peronosporales</taxon>
        <taxon>Peronosporaceae</taxon>
        <taxon>Phytophthora</taxon>
    </lineage>
</organism>
<keyword evidence="3" id="KW-1185">Reference proteome</keyword>
<evidence type="ECO:0000256" key="1">
    <source>
        <dbReference type="SAM" id="MobiDB-lite"/>
    </source>
</evidence>
<comment type="caution">
    <text evidence="2">The sequence shown here is derived from an EMBL/GenBank/DDBJ whole genome shotgun (WGS) entry which is preliminary data.</text>
</comment>